<feature type="compositionally biased region" description="Polar residues" evidence="3">
    <location>
        <begin position="35"/>
        <end position="46"/>
    </location>
</feature>
<proteinExistence type="inferred from homology"/>
<feature type="compositionally biased region" description="Polar residues" evidence="3">
    <location>
        <begin position="132"/>
        <end position="153"/>
    </location>
</feature>
<feature type="compositionally biased region" description="Polar residues" evidence="3">
    <location>
        <begin position="104"/>
        <end position="113"/>
    </location>
</feature>
<dbReference type="InterPro" id="IPR039177">
    <property type="entry name" value="SMG9"/>
</dbReference>
<feature type="region of interest" description="Disordered" evidence="3">
    <location>
        <begin position="1"/>
        <end position="160"/>
    </location>
</feature>
<name>A0A1D1W8V3_RAMVA</name>
<accession>A0A1D1W8V3</accession>
<gene>
    <name evidence="4" type="primary">RvY_19274-1</name>
    <name evidence="4" type="synonym">RvY_19274.1</name>
    <name evidence="4" type="ORF">RvY_19274</name>
</gene>
<evidence type="ECO:0000256" key="3">
    <source>
        <dbReference type="SAM" id="MobiDB-lite"/>
    </source>
</evidence>
<protein>
    <recommendedName>
        <fullName evidence="6">Protein SMG9</fullName>
    </recommendedName>
</protein>
<dbReference type="SUPFAM" id="SSF52540">
    <property type="entry name" value="P-loop containing nucleoside triphosphate hydrolases"/>
    <property type="match status" value="1"/>
</dbReference>
<dbReference type="InterPro" id="IPR027417">
    <property type="entry name" value="P-loop_NTPase"/>
</dbReference>
<evidence type="ECO:0000256" key="1">
    <source>
        <dbReference type="ARBA" id="ARBA00007712"/>
    </source>
</evidence>
<dbReference type="OrthoDB" id="79514at2759"/>
<dbReference type="AlphaFoldDB" id="A0A1D1W8V3"/>
<evidence type="ECO:0000256" key="2">
    <source>
        <dbReference type="ARBA" id="ARBA00023161"/>
    </source>
</evidence>
<comment type="similarity">
    <text evidence="1">Belongs to the SMG9 family.</text>
</comment>
<dbReference type="GO" id="GO:0000184">
    <property type="term" value="P:nuclear-transcribed mRNA catabolic process, nonsense-mediated decay"/>
    <property type="evidence" value="ECO:0007669"/>
    <property type="project" value="UniProtKB-KW"/>
</dbReference>
<dbReference type="PANTHER" id="PTHR14270">
    <property type="entry name" value="NONSENSE-MEDIATED MRNA DECAY FACTOR SMG9"/>
    <property type="match status" value="1"/>
</dbReference>
<evidence type="ECO:0008006" key="6">
    <source>
        <dbReference type="Google" id="ProtNLM"/>
    </source>
</evidence>
<feature type="compositionally biased region" description="Low complexity" evidence="3">
    <location>
        <begin position="22"/>
        <end position="34"/>
    </location>
</feature>
<feature type="compositionally biased region" description="Polar residues" evidence="3">
    <location>
        <begin position="55"/>
        <end position="68"/>
    </location>
</feature>
<reference evidence="4 5" key="1">
    <citation type="journal article" date="2016" name="Nat. Commun.">
        <title>Extremotolerant tardigrade genome and improved radiotolerance of human cultured cells by tardigrade-unique protein.</title>
        <authorList>
            <person name="Hashimoto T."/>
            <person name="Horikawa D.D."/>
            <person name="Saito Y."/>
            <person name="Kuwahara H."/>
            <person name="Kozuka-Hata H."/>
            <person name="Shin-I T."/>
            <person name="Minakuchi Y."/>
            <person name="Ohishi K."/>
            <person name="Motoyama A."/>
            <person name="Aizu T."/>
            <person name="Enomoto A."/>
            <person name="Kondo K."/>
            <person name="Tanaka S."/>
            <person name="Hara Y."/>
            <person name="Koshikawa S."/>
            <person name="Sagara H."/>
            <person name="Miura T."/>
            <person name="Yokobori S."/>
            <person name="Miyagawa K."/>
            <person name="Suzuki Y."/>
            <person name="Kubo T."/>
            <person name="Oyama M."/>
            <person name="Kohara Y."/>
            <person name="Fujiyama A."/>
            <person name="Arakawa K."/>
            <person name="Katayama T."/>
            <person name="Toyoda A."/>
            <person name="Kunieda T."/>
        </authorList>
    </citation>
    <scope>NUCLEOTIDE SEQUENCE [LARGE SCALE GENOMIC DNA]</scope>
    <source>
        <strain evidence="4 5">YOKOZUNA-1</strain>
    </source>
</reference>
<dbReference type="Gene3D" id="3.40.50.300">
    <property type="entry name" value="P-loop containing nucleotide triphosphate hydrolases"/>
    <property type="match status" value="1"/>
</dbReference>
<keyword evidence="5" id="KW-1185">Reference proteome</keyword>
<dbReference type="Proteomes" id="UP000186922">
    <property type="component" value="Unassembled WGS sequence"/>
</dbReference>
<keyword evidence="2" id="KW-0866">Nonsense-mediated mRNA decay</keyword>
<dbReference type="STRING" id="947166.A0A1D1W8V3"/>
<comment type="caution">
    <text evidence="4">The sequence shown here is derived from an EMBL/GenBank/DDBJ whole genome shotgun (WGS) entry which is preliminary data.</text>
</comment>
<dbReference type="PANTHER" id="PTHR14270:SF0">
    <property type="entry name" value="NONSENSE-MEDIATED MRNA DECAY FACTOR SMG9"/>
    <property type="match status" value="1"/>
</dbReference>
<sequence length="563" mass="63697">MEEPNPDLPRGMLRIKKRGEDAPTNAPATTATDASPNLSTTHTTPEQPRRGVLRISTSELSAASSFYNQGRGFGRPRSPPGRGYPPRGRPRNPQVAPPPRTPRQAISQSQSHSPVRDVAPPRPTIVARPSGILSSHHSPARTSTSTTNVSDSRPSGPVFGSDFATQEIFKALEQAKPTTIPRPPIPELTEEEKNDPNALREFYLCQFRMLLEDTQYLRNFKMTKPVKIIDSYFFWSLKKDAQLEHLIEGIDPFNTNYQVVGVIGLQGTGKSTVLSHLIDRKDVFETSDHKQSTNEGPRRPWGKFRTEGIDCYISREHRTIFLDAQPVYSGSVLEEMIIGDRKPPTVSSEHVFVEHTVELQSIMFGAFVLSVCHKVLVVMKEQPDPRLLRFLRMATLLKLGPVHKESLTEASLLDHWPELIFVNNFCGEKELYSENVYVAEETIAKLMKDYPLRYNQVVKRKNFMRIVRSDEEEESRNPVKMFNIPDTEAMVGEHEEYLKEEHGLQLKKLKKEVVGSLPMESVTPGIPMTEKEWFRYSKKCWAAVCKAPLINSIAKELNISNSV</sequence>
<dbReference type="EMBL" id="BDGG01000027">
    <property type="protein sequence ID" value="GAV09790.1"/>
    <property type="molecule type" value="Genomic_DNA"/>
</dbReference>
<organism evidence="4 5">
    <name type="scientific">Ramazzottius varieornatus</name>
    <name type="common">Water bear</name>
    <name type="synonym">Tardigrade</name>
    <dbReference type="NCBI Taxonomy" id="947166"/>
    <lineage>
        <taxon>Eukaryota</taxon>
        <taxon>Metazoa</taxon>
        <taxon>Ecdysozoa</taxon>
        <taxon>Tardigrada</taxon>
        <taxon>Eutardigrada</taxon>
        <taxon>Parachela</taxon>
        <taxon>Hypsibioidea</taxon>
        <taxon>Ramazzottiidae</taxon>
        <taxon>Ramazzottius</taxon>
    </lineage>
</organism>
<evidence type="ECO:0000313" key="5">
    <source>
        <dbReference type="Proteomes" id="UP000186922"/>
    </source>
</evidence>
<evidence type="ECO:0000313" key="4">
    <source>
        <dbReference type="EMBL" id="GAV09790.1"/>
    </source>
</evidence>